<evidence type="ECO:0000256" key="1">
    <source>
        <dbReference type="SAM" id="Phobius"/>
    </source>
</evidence>
<name>A0A1F6NRL3_9BACT</name>
<feature type="transmembrane region" description="Helical" evidence="1">
    <location>
        <begin position="84"/>
        <end position="102"/>
    </location>
</feature>
<proteinExistence type="predicted"/>
<reference evidence="2 3" key="1">
    <citation type="journal article" date="2016" name="Nat. Commun.">
        <title>Thousands of microbial genomes shed light on interconnected biogeochemical processes in an aquifer system.</title>
        <authorList>
            <person name="Anantharaman K."/>
            <person name="Brown C.T."/>
            <person name="Hug L.A."/>
            <person name="Sharon I."/>
            <person name="Castelle C.J."/>
            <person name="Probst A.J."/>
            <person name="Thomas B.C."/>
            <person name="Singh A."/>
            <person name="Wilkins M.J."/>
            <person name="Karaoz U."/>
            <person name="Brodie E.L."/>
            <person name="Williams K.H."/>
            <person name="Hubbard S.S."/>
            <person name="Banfield J.F."/>
        </authorList>
    </citation>
    <scope>NUCLEOTIDE SEQUENCE [LARGE SCALE GENOMIC DNA]</scope>
</reference>
<organism evidence="2 3">
    <name type="scientific">Candidatus Magasanikbacteria bacterium RIFOXYC12_FULL_33_11</name>
    <dbReference type="NCBI Taxonomy" id="1798701"/>
    <lineage>
        <taxon>Bacteria</taxon>
        <taxon>Candidatus Magasanikiibacteriota</taxon>
    </lineage>
</organism>
<feature type="transmembrane region" description="Helical" evidence="1">
    <location>
        <begin position="46"/>
        <end position="63"/>
    </location>
</feature>
<keyword evidence="1" id="KW-1133">Transmembrane helix</keyword>
<keyword evidence="1" id="KW-0472">Membrane</keyword>
<comment type="caution">
    <text evidence="2">The sequence shown here is derived from an EMBL/GenBank/DDBJ whole genome shotgun (WGS) entry which is preliminary data.</text>
</comment>
<dbReference type="Proteomes" id="UP000178349">
    <property type="component" value="Unassembled WGS sequence"/>
</dbReference>
<keyword evidence="1" id="KW-0812">Transmembrane</keyword>
<accession>A0A1F6NRL3</accession>
<evidence type="ECO:0000313" key="3">
    <source>
        <dbReference type="Proteomes" id="UP000178349"/>
    </source>
</evidence>
<dbReference type="AlphaFoldDB" id="A0A1F6NRL3"/>
<feature type="transmembrane region" description="Helical" evidence="1">
    <location>
        <begin position="12"/>
        <end position="34"/>
    </location>
</feature>
<sequence>MKEKIKKEVNEWYLAATYWLTVIVVPFALVFLFGMLTVSFFGVENITGLMIISYVIYILGLWLGVKYASNYLDKNYIVKDKNRLIKLSTLYLFVVGLVIRLYEATEGINAIYIIDLLFFFVLVTLFYFFSKKYLKNNFIN</sequence>
<feature type="transmembrane region" description="Helical" evidence="1">
    <location>
        <begin position="108"/>
        <end position="129"/>
    </location>
</feature>
<gene>
    <name evidence="2" type="ORF">A2493_02640</name>
</gene>
<protein>
    <submittedName>
        <fullName evidence="2">Uncharacterized protein</fullName>
    </submittedName>
</protein>
<evidence type="ECO:0000313" key="2">
    <source>
        <dbReference type="EMBL" id="OGH86581.1"/>
    </source>
</evidence>
<dbReference type="EMBL" id="MFQW01000011">
    <property type="protein sequence ID" value="OGH86581.1"/>
    <property type="molecule type" value="Genomic_DNA"/>
</dbReference>